<feature type="domain" description="ABC transporter substrate-binding protein PnrA-like" evidence="3">
    <location>
        <begin position="29"/>
        <end position="305"/>
    </location>
</feature>
<dbReference type="Gene3D" id="3.40.50.2300">
    <property type="match status" value="2"/>
</dbReference>
<reference evidence="4 5" key="1">
    <citation type="submission" date="2018-02" db="EMBL/GenBank/DDBJ databases">
        <title>Whole genome sequencing of endophytic bacterium.</title>
        <authorList>
            <person name="Eedara R."/>
            <person name="Podile A.R."/>
        </authorList>
    </citation>
    <scope>NUCLEOTIDE SEQUENCE [LARGE SCALE GENOMIC DNA]</scope>
    <source>
        <strain evidence="4 5">RP1T</strain>
    </source>
</reference>
<evidence type="ECO:0000313" key="4">
    <source>
        <dbReference type="EMBL" id="PRH85055.1"/>
    </source>
</evidence>
<accession>A0A2S9Q6U2</accession>
<dbReference type="EMBL" id="PUEJ01000010">
    <property type="protein sequence ID" value="PRH85055.1"/>
    <property type="molecule type" value="Genomic_DNA"/>
</dbReference>
<dbReference type="InterPro" id="IPR052910">
    <property type="entry name" value="ABC-Purine-Binding"/>
</dbReference>
<feature type="signal peptide" evidence="2">
    <location>
        <begin position="1"/>
        <end position="23"/>
    </location>
</feature>
<keyword evidence="1 2" id="KW-0732">Signal</keyword>
<evidence type="ECO:0000256" key="1">
    <source>
        <dbReference type="ARBA" id="ARBA00022729"/>
    </source>
</evidence>
<name>A0A2S9Q6U2_9HYPH</name>
<comment type="caution">
    <text evidence="4">The sequence shown here is derived from an EMBL/GenBank/DDBJ whole genome shotgun (WGS) entry which is preliminary data.</text>
</comment>
<dbReference type="RefSeq" id="WP_105864637.1">
    <property type="nucleotide sequence ID" value="NZ_PUEJ01000010.1"/>
</dbReference>
<dbReference type="GO" id="GO:0005886">
    <property type="term" value="C:plasma membrane"/>
    <property type="evidence" value="ECO:0007669"/>
    <property type="project" value="InterPro"/>
</dbReference>
<dbReference type="PANTHER" id="PTHR43208:SF1">
    <property type="entry name" value="ABC TRANSPORTER SUBSTRATE-BINDING PROTEIN"/>
    <property type="match status" value="1"/>
</dbReference>
<protein>
    <submittedName>
        <fullName evidence="4">BMP family ABC transporter substrate-binding protein</fullName>
    </submittedName>
</protein>
<dbReference type="InterPro" id="IPR003760">
    <property type="entry name" value="PnrA-like"/>
</dbReference>
<dbReference type="CDD" id="cd19963">
    <property type="entry name" value="PBP1_BMP-like"/>
    <property type="match status" value="1"/>
</dbReference>
<dbReference type="Proteomes" id="UP000237682">
    <property type="component" value="Unassembled WGS sequence"/>
</dbReference>
<gene>
    <name evidence="4" type="ORF">C5L14_24260</name>
</gene>
<dbReference type="OrthoDB" id="9781639at2"/>
<evidence type="ECO:0000259" key="3">
    <source>
        <dbReference type="Pfam" id="PF02608"/>
    </source>
</evidence>
<feature type="chain" id="PRO_5015438603" evidence="2">
    <location>
        <begin position="24"/>
        <end position="359"/>
    </location>
</feature>
<evidence type="ECO:0000313" key="5">
    <source>
        <dbReference type="Proteomes" id="UP000237682"/>
    </source>
</evidence>
<dbReference type="Pfam" id="PF02608">
    <property type="entry name" value="Bmp"/>
    <property type="match status" value="1"/>
</dbReference>
<dbReference type="PANTHER" id="PTHR43208">
    <property type="entry name" value="ABC TRANSPORTER SUBSTRATE-BINDING PROTEIN"/>
    <property type="match status" value="1"/>
</dbReference>
<proteinExistence type="predicted"/>
<keyword evidence="5" id="KW-1185">Reference proteome</keyword>
<dbReference type="AlphaFoldDB" id="A0A2S9Q6U2"/>
<organism evidence="4 5">
    <name type="scientific">Labrys okinawensis</name>
    <dbReference type="NCBI Taxonomy" id="346911"/>
    <lineage>
        <taxon>Bacteria</taxon>
        <taxon>Pseudomonadati</taxon>
        <taxon>Pseudomonadota</taxon>
        <taxon>Alphaproteobacteria</taxon>
        <taxon>Hyphomicrobiales</taxon>
        <taxon>Xanthobacteraceae</taxon>
        <taxon>Labrys</taxon>
    </lineage>
</organism>
<evidence type="ECO:0000256" key="2">
    <source>
        <dbReference type="SAM" id="SignalP"/>
    </source>
</evidence>
<sequence>MKKTILAALAVCGLMAAAGVTSAGAEEKLKVGFIYVGPVGDFGWSYQHDVGRKALVKALGDKVETTYVESVQEGPDAQRAIENLADSGHKLIFTTSFGFMDPTIKAAKNFPDVKFEHATGFKRAENVSTYAGRFYEGRYIEGVIAGKMSKSGIVGYVAPFPIPEVISGINSFMRGAQSVRPDMKIKIVWTSSWYDPGKEADASKALIAQGADILATHTDSPAATQAAAEKGINSFGQDSDMIAFGPKTQLTAIINHWDDYYIERAKAVLDGSWKSEDTWEGLDKGMVKMAPYTNMPEDVKKLAEETEAGLKSGKIHPFTCPVVNQKGETVECKGGDKLDASQILGMNWYVKGIDDKFPN</sequence>